<dbReference type="RefSeq" id="WP_173805047.1">
    <property type="nucleotide sequence ID" value="NZ_JABSNM010000006.1"/>
</dbReference>
<evidence type="ECO:0000313" key="2">
    <source>
        <dbReference type="EMBL" id="NRT56078.1"/>
    </source>
</evidence>
<evidence type="ECO:0000259" key="1">
    <source>
        <dbReference type="Pfam" id="PF13480"/>
    </source>
</evidence>
<dbReference type="Pfam" id="PF13480">
    <property type="entry name" value="Acetyltransf_6"/>
    <property type="match status" value="1"/>
</dbReference>
<dbReference type="Proteomes" id="UP001516061">
    <property type="component" value="Unassembled WGS sequence"/>
</dbReference>
<proteinExistence type="predicted"/>
<feature type="domain" description="BioF2-like acetyltransferase" evidence="1">
    <location>
        <begin position="203"/>
        <end position="335"/>
    </location>
</feature>
<name>A0ABX2G3Q0_9BURK</name>
<comment type="caution">
    <text evidence="2">The sequence shown here is derived from an EMBL/GenBank/DDBJ whole genome shotgun (WGS) entry which is preliminary data.</text>
</comment>
<accession>A0ABX2G3Q0</accession>
<dbReference type="InterPro" id="IPR016181">
    <property type="entry name" value="Acyl_CoA_acyltransferase"/>
</dbReference>
<dbReference type="EMBL" id="JABSNM010000006">
    <property type="protein sequence ID" value="NRT56078.1"/>
    <property type="molecule type" value="Genomic_DNA"/>
</dbReference>
<organism evidence="2 3">
    <name type="scientific">Sphaerotilus uruguayifluvii</name>
    <dbReference type="NCBI Taxonomy" id="2735897"/>
    <lineage>
        <taxon>Bacteria</taxon>
        <taxon>Pseudomonadati</taxon>
        <taxon>Pseudomonadota</taxon>
        <taxon>Betaproteobacteria</taxon>
        <taxon>Burkholderiales</taxon>
        <taxon>Sphaerotilaceae</taxon>
        <taxon>Sphaerotilus</taxon>
    </lineage>
</organism>
<gene>
    <name evidence="2" type="ORF">HNQ01_001813</name>
</gene>
<dbReference type="InterPro" id="IPR038740">
    <property type="entry name" value="BioF2-like_GNAT_dom"/>
</dbReference>
<reference evidence="2 3" key="1">
    <citation type="submission" date="2020-05" db="EMBL/GenBank/DDBJ databases">
        <title>Genomic Encyclopedia of Type Strains, Phase IV (KMG-V): Genome sequencing to study the core and pangenomes of soil and plant-associated prokaryotes.</title>
        <authorList>
            <person name="Whitman W."/>
        </authorList>
    </citation>
    <scope>NUCLEOTIDE SEQUENCE [LARGE SCALE GENOMIC DNA]</scope>
    <source>
        <strain evidence="2 3">C29</strain>
    </source>
</reference>
<dbReference type="SUPFAM" id="SSF55729">
    <property type="entry name" value="Acyl-CoA N-acyltransferases (Nat)"/>
    <property type="match status" value="1"/>
</dbReference>
<keyword evidence="3" id="KW-1185">Reference proteome</keyword>
<protein>
    <submittedName>
        <fullName evidence="2">CelD/BcsL family acetyltransferase involved in cellulose biosynthesis</fullName>
    </submittedName>
</protein>
<evidence type="ECO:0000313" key="3">
    <source>
        <dbReference type="Proteomes" id="UP001516061"/>
    </source>
</evidence>
<sequence>MSETDSSPLRITVADSPAALEAHRAAWEQLLEAVPDGRGVFFSIGLLRAMAPIYLLPGRRMHFLLVWAGERLVGAAPTVIDRRPAWRGGVRRLEFWGAVPGSMRFDGDLLVARADEAQACAQALARHLSGPRSPVELIELQYFRDVSPMRAAFAAGLRDARLQPEPMVSHRARLSADWERHAATLGRSMLGKTLNRQRAIERDLGARLVQRERLDEDELAQIERLHSLRQQTLEQRGRSRHVLFGRERDRLAYRTMLEQLAAEGHARHHLLKAGDRVIAFALGLHRGRTFFYQLTAFDPEFSRHEPGRVLVAGMLRAEIDSGRTDLIDMLPGTTKVKQDFCNEHFGHQRLQAAGAPGVMAELRRLLWRLSGWRPGRR</sequence>
<dbReference type="Gene3D" id="3.40.630.30">
    <property type="match status" value="1"/>
</dbReference>